<protein>
    <submittedName>
        <fullName evidence="2">Uncharacterized protein</fullName>
    </submittedName>
</protein>
<proteinExistence type="predicted"/>
<reference evidence="3" key="1">
    <citation type="submission" date="2017-03" db="EMBL/GenBank/DDBJ databases">
        <title>Genomes of endolithic fungi from Antarctica.</title>
        <authorList>
            <person name="Coleine C."/>
            <person name="Masonjones S."/>
            <person name="Stajich J.E."/>
        </authorList>
    </citation>
    <scope>NUCLEOTIDE SEQUENCE [LARGE SCALE GENOMIC DNA]</scope>
    <source>
        <strain evidence="3">CCFEE 5527</strain>
    </source>
</reference>
<feature type="compositionally biased region" description="Low complexity" evidence="1">
    <location>
        <begin position="174"/>
        <end position="183"/>
    </location>
</feature>
<dbReference type="AlphaFoldDB" id="A0A1V8SA81"/>
<evidence type="ECO:0000313" key="3">
    <source>
        <dbReference type="Proteomes" id="UP000192596"/>
    </source>
</evidence>
<feature type="region of interest" description="Disordered" evidence="1">
    <location>
        <begin position="63"/>
        <end position="95"/>
    </location>
</feature>
<evidence type="ECO:0000313" key="2">
    <source>
        <dbReference type="EMBL" id="OQN96065.1"/>
    </source>
</evidence>
<evidence type="ECO:0000256" key="1">
    <source>
        <dbReference type="SAM" id="MobiDB-lite"/>
    </source>
</evidence>
<dbReference type="EMBL" id="NAJO01000073">
    <property type="protein sequence ID" value="OQN96065.1"/>
    <property type="molecule type" value="Genomic_DNA"/>
</dbReference>
<dbReference type="InParanoid" id="A0A1V8SA81"/>
<accession>A0A1V8SA81</accession>
<organism evidence="2 3">
    <name type="scientific">Cryoendolithus antarcticus</name>
    <dbReference type="NCBI Taxonomy" id="1507870"/>
    <lineage>
        <taxon>Eukaryota</taxon>
        <taxon>Fungi</taxon>
        <taxon>Dikarya</taxon>
        <taxon>Ascomycota</taxon>
        <taxon>Pezizomycotina</taxon>
        <taxon>Dothideomycetes</taxon>
        <taxon>Dothideomycetidae</taxon>
        <taxon>Cladosporiales</taxon>
        <taxon>Cladosporiaceae</taxon>
        <taxon>Cryoendolithus</taxon>
    </lineage>
</organism>
<comment type="caution">
    <text evidence="2">The sequence shown here is derived from an EMBL/GenBank/DDBJ whole genome shotgun (WGS) entry which is preliminary data.</text>
</comment>
<name>A0A1V8SA81_9PEZI</name>
<sequence length="183" mass="20156">MARSGLKRNDPIKVEKRHFETVADVSREFDDYIWRTNSGRSGADIAKEVGARYDGYDVAARRASVQPQYSQYPPPPASTPMAFRQAPPAGPAYQQYGVPHMAQQQPVYHNGAAYGAMPSAQYANQITAQPFVYPPGQPMQQQPQPAPSYPYPANATQLQQPQQTPYAPYPPQQQPGMPIGAPP</sequence>
<dbReference type="Proteomes" id="UP000192596">
    <property type="component" value="Unassembled WGS sequence"/>
</dbReference>
<gene>
    <name evidence="2" type="ORF">B0A48_17865</name>
</gene>
<feature type="region of interest" description="Disordered" evidence="1">
    <location>
        <begin position="130"/>
        <end position="183"/>
    </location>
</feature>
<feature type="compositionally biased region" description="Low complexity" evidence="1">
    <location>
        <begin position="151"/>
        <end position="166"/>
    </location>
</feature>
<keyword evidence="3" id="KW-1185">Reference proteome</keyword>